<dbReference type="SMART" id="SM00195">
    <property type="entry name" value="DSPc"/>
    <property type="match status" value="1"/>
</dbReference>
<feature type="region of interest" description="Disordered" evidence="3">
    <location>
        <begin position="101"/>
        <end position="137"/>
    </location>
</feature>
<sequence>MFAFDTKCAQIRPHLFLGAAPHEADYALLRRHNVTHILQVGVELRPSFPDRFTYLRVAIDDAEVVDIVSILPRCFAFIEGARTGLGSAYDHAGTDAHYQSLRAKAAKADPQGAGQQSPSDSAKQRREQRRFVAQQRPGHELSMPADVDADEDASQGVVLVHCMAGMSRSASVVVAYLMWREQLRYEEAFKQVKTARPCIYPNLGFLLQLWEWEAGGCRLEGWGGWGKHRLAERLAEYRRVQLAMGLHPAVRVRLVLPSWTQAETQGDASPAAISAPILGAPPGGGGEPSAAGTPAPAGTPGGPGGRSEFDHPTLRDVESLFTSAEAAASANASASAAGPDGSATIASAAGAEAGGSSPAASCGAAAEAQPRPKPRPTCGDDAIEAAAAAALQAGEEEDQGQDPASGVGGGESAGAEVVDEEAPASTLEGCGDIEAPAITAAECGVSAGVALGPEAGSGVEEAGSCCGGAVLLVAGAAPQTKLAAMGPVETAGYGLEVKC</sequence>
<accession>A0A836BT92</accession>
<dbReference type="CDD" id="cd14498">
    <property type="entry name" value="DSP"/>
    <property type="match status" value="1"/>
</dbReference>
<dbReference type="InterPro" id="IPR000340">
    <property type="entry name" value="Dual-sp_phosphatase_cat-dom"/>
</dbReference>
<evidence type="ECO:0008006" key="8">
    <source>
        <dbReference type="Google" id="ProtNLM"/>
    </source>
</evidence>
<name>A0A836BT92_9CHLO</name>
<dbReference type="PANTHER" id="PTHR46377">
    <property type="entry name" value="DUAL SPECIFICITY PROTEIN PHOSPHATASE 19"/>
    <property type="match status" value="1"/>
</dbReference>
<evidence type="ECO:0000256" key="2">
    <source>
        <dbReference type="ARBA" id="ARBA00022912"/>
    </source>
</evidence>
<comment type="caution">
    <text evidence="6">The sequence shown here is derived from an EMBL/GenBank/DDBJ whole genome shotgun (WGS) entry which is preliminary data.</text>
</comment>
<dbReference type="PROSITE" id="PS50056">
    <property type="entry name" value="TYR_PHOSPHATASE_2"/>
    <property type="match status" value="1"/>
</dbReference>
<evidence type="ECO:0000259" key="4">
    <source>
        <dbReference type="PROSITE" id="PS50054"/>
    </source>
</evidence>
<protein>
    <recommendedName>
        <fullName evidence="8">Protein-tyrosine-phosphatase</fullName>
    </recommendedName>
</protein>
<dbReference type="InterPro" id="IPR016130">
    <property type="entry name" value="Tyr_Pase_AS"/>
</dbReference>
<dbReference type="InterPro" id="IPR020422">
    <property type="entry name" value="TYR_PHOSPHATASE_DUAL_dom"/>
</dbReference>
<feature type="compositionally biased region" description="Low complexity" evidence="3">
    <location>
        <begin position="352"/>
        <end position="368"/>
    </location>
</feature>
<keyword evidence="1" id="KW-0378">Hydrolase</keyword>
<dbReference type="AlphaFoldDB" id="A0A836BT92"/>
<evidence type="ECO:0000256" key="1">
    <source>
        <dbReference type="ARBA" id="ARBA00022801"/>
    </source>
</evidence>
<feature type="compositionally biased region" description="Low complexity" evidence="3">
    <location>
        <begin position="268"/>
        <end position="280"/>
    </location>
</feature>
<gene>
    <name evidence="6" type="ORF">HYH03_013383</name>
</gene>
<feature type="domain" description="Tyrosine specific protein phosphatases" evidence="5">
    <location>
        <begin position="129"/>
        <end position="197"/>
    </location>
</feature>
<dbReference type="InterPro" id="IPR029021">
    <property type="entry name" value="Prot-tyrosine_phosphatase-like"/>
</dbReference>
<dbReference type="Pfam" id="PF00782">
    <property type="entry name" value="DSPc"/>
    <property type="match status" value="1"/>
</dbReference>
<dbReference type="PROSITE" id="PS00383">
    <property type="entry name" value="TYR_PHOSPHATASE_1"/>
    <property type="match status" value="1"/>
</dbReference>
<feature type="domain" description="Tyrosine-protein phosphatase" evidence="4">
    <location>
        <begin position="7"/>
        <end position="218"/>
    </location>
</feature>
<dbReference type="OrthoDB" id="10252009at2759"/>
<proteinExistence type="predicted"/>
<evidence type="ECO:0000256" key="3">
    <source>
        <dbReference type="SAM" id="MobiDB-lite"/>
    </source>
</evidence>
<keyword evidence="7" id="KW-1185">Reference proteome</keyword>
<evidence type="ECO:0000313" key="7">
    <source>
        <dbReference type="Proteomes" id="UP000612055"/>
    </source>
</evidence>
<dbReference type="PROSITE" id="PS50054">
    <property type="entry name" value="TYR_PHOSPHATASE_DUAL"/>
    <property type="match status" value="1"/>
</dbReference>
<dbReference type="EMBL" id="JAEHOE010000088">
    <property type="protein sequence ID" value="KAG2488080.1"/>
    <property type="molecule type" value="Genomic_DNA"/>
</dbReference>
<feature type="region of interest" description="Disordered" evidence="3">
    <location>
        <begin position="265"/>
        <end position="311"/>
    </location>
</feature>
<dbReference type="InterPro" id="IPR000387">
    <property type="entry name" value="Tyr_Pase_dom"/>
</dbReference>
<keyword evidence="2" id="KW-0904">Protein phosphatase</keyword>
<feature type="region of interest" description="Disordered" evidence="3">
    <location>
        <begin position="352"/>
        <end position="379"/>
    </location>
</feature>
<dbReference type="GO" id="GO:0008579">
    <property type="term" value="F:JUN kinase phosphatase activity"/>
    <property type="evidence" value="ECO:0007669"/>
    <property type="project" value="TreeGrafter"/>
</dbReference>
<evidence type="ECO:0000259" key="5">
    <source>
        <dbReference type="PROSITE" id="PS50056"/>
    </source>
</evidence>
<feature type="compositionally biased region" description="Low complexity" evidence="3">
    <location>
        <begin position="288"/>
        <end position="298"/>
    </location>
</feature>
<organism evidence="6 7">
    <name type="scientific">Edaphochlamys debaryana</name>
    <dbReference type="NCBI Taxonomy" id="47281"/>
    <lineage>
        <taxon>Eukaryota</taxon>
        <taxon>Viridiplantae</taxon>
        <taxon>Chlorophyta</taxon>
        <taxon>core chlorophytes</taxon>
        <taxon>Chlorophyceae</taxon>
        <taxon>CS clade</taxon>
        <taxon>Chlamydomonadales</taxon>
        <taxon>Chlamydomonadales incertae sedis</taxon>
        <taxon>Edaphochlamys</taxon>
    </lineage>
</organism>
<dbReference type="PANTHER" id="PTHR46377:SF1">
    <property type="entry name" value="DUAL SPECIFICITY PROTEIN PHOSPHATASE 19"/>
    <property type="match status" value="1"/>
</dbReference>
<feature type="region of interest" description="Disordered" evidence="3">
    <location>
        <begin position="391"/>
        <end position="425"/>
    </location>
</feature>
<dbReference type="GO" id="GO:0005737">
    <property type="term" value="C:cytoplasm"/>
    <property type="evidence" value="ECO:0007669"/>
    <property type="project" value="TreeGrafter"/>
</dbReference>
<evidence type="ECO:0000313" key="6">
    <source>
        <dbReference type="EMBL" id="KAG2488080.1"/>
    </source>
</evidence>
<dbReference type="Gene3D" id="3.90.190.10">
    <property type="entry name" value="Protein tyrosine phosphatase superfamily"/>
    <property type="match status" value="1"/>
</dbReference>
<dbReference type="SUPFAM" id="SSF52799">
    <property type="entry name" value="(Phosphotyrosine protein) phosphatases II"/>
    <property type="match status" value="1"/>
</dbReference>
<reference evidence="6" key="1">
    <citation type="journal article" date="2020" name="bioRxiv">
        <title>Comparative genomics of Chlamydomonas.</title>
        <authorList>
            <person name="Craig R.J."/>
            <person name="Hasan A.R."/>
            <person name="Ness R.W."/>
            <person name="Keightley P.D."/>
        </authorList>
    </citation>
    <scope>NUCLEOTIDE SEQUENCE</scope>
    <source>
        <strain evidence="6">CCAP 11/70</strain>
    </source>
</reference>
<dbReference type="Proteomes" id="UP000612055">
    <property type="component" value="Unassembled WGS sequence"/>
</dbReference>